<dbReference type="CDD" id="cd13845">
    <property type="entry name" value="CuRO_1_AAO"/>
    <property type="match status" value="1"/>
</dbReference>
<evidence type="ECO:0000259" key="6">
    <source>
        <dbReference type="Pfam" id="PF07732"/>
    </source>
</evidence>
<dbReference type="GO" id="GO:0005576">
    <property type="term" value="C:extracellular region"/>
    <property type="evidence" value="ECO:0007669"/>
    <property type="project" value="InterPro"/>
</dbReference>
<evidence type="ECO:0000256" key="3">
    <source>
        <dbReference type="ARBA" id="ARBA00023002"/>
    </source>
</evidence>
<dbReference type="InterPro" id="IPR034259">
    <property type="entry name" value="CuRO_1_AAO"/>
</dbReference>
<dbReference type="SUPFAM" id="SSF51126">
    <property type="entry name" value="Pectin lyase-like"/>
    <property type="match status" value="1"/>
</dbReference>
<feature type="chain" id="PRO_5035749742" description="L-ascorbate oxidase" evidence="4">
    <location>
        <begin position="32"/>
        <end position="788"/>
    </location>
</feature>
<dbReference type="InterPro" id="IPR011050">
    <property type="entry name" value="Pectin_lyase_fold/virulence"/>
</dbReference>
<dbReference type="InterPro" id="IPR033138">
    <property type="entry name" value="Cu_oxidase_CS"/>
</dbReference>
<keyword evidence="4" id="KW-0732">Signal</keyword>
<feature type="domain" description="Plastocyanin-like" evidence="6">
    <location>
        <begin position="42"/>
        <end position="157"/>
    </location>
</feature>
<dbReference type="InterPro" id="IPR001117">
    <property type="entry name" value="Cu-oxidase_2nd"/>
</dbReference>
<dbReference type="InterPro" id="IPR008972">
    <property type="entry name" value="Cupredoxin"/>
</dbReference>
<dbReference type="AlphaFoldDB" id="A0A8S9FEZ1"/>
<reference evidence="7" key="1">
    <citation type="submission" date="2019-12" db="EMBL/GenBank/DDBJ databases">
        <title>Genome sequencing and annotation of Brassica cretica.</title>
        <authorList>
            <person name="Studholme D.J."/>
            <person name="Sarris P.F."/>
        </authorList>
    </citation>
    <scope>NUCLEOTIDE SEQUENCE</scope>
    <source>
        <strain evidence="7">PFS-102/07</strain>
        <tissue evidence="7">Leaf</tissue>
    </source>
</reference>
<dbReference type="PANTHER" id="PTHR11709">
    <property type="entry name" value="MULTI-COPPER OXIDASE"/>
    <property type="match status" value="1"/>
</dbReference>
<dbReference type="GO" id="GO:0016491">
    <property type="term" value="F:oxidoreductase activity"/>
    <property type="evidence" value="ECO:0007669"/>
    <property type="project" value="UniProtKB-KW"/>
</dbReference>
<comment type="similarity">
    <text evidence="1">Belongs to the multicopper oxidase family.</text>
</comment>
<dbReference type="InterPro" id="IPR017760">
    <property type="entry name" value="L-ascorbate_oxidase_pln"/>
</dbReference>
<evidence type="ECO:0000256" key="1">
    <source>
        <dbReference type="ARBA" id="ARBA00010609"/>
    </source>
</evidence>
<dbReference type="InterPro" id="IPR011707">
    <property type="entry name" value="Cu-oxidase-like_N"/>
</dbReference>
<dbReference type="Pfam" id="PF07732">
    <property type="entry name" value="Cu-oxidase_3"/>
    <property type="match status" value="2"/>
</dbReference>
<gene>
    <name evidence="7" type="ORF">F2Q70_00033587</name>
</gene>
<dbReference type="SUPFAM" id="SSF49503">
    <property type="entry name" value="Cupredoxins"/>
    <property type="match status" value="4"/>
</dbReference>
<dbReference type="PROSITE" id="PS00079">
    <property type="entry name" value="MULTICOPPER_OXIDASE1"/>
    <property type="match status" value="2"/>
</dbReference>
<sequence length="788" mass="89394">MMRSCRFSDTSHVFTLMVICFITLFSSSVHGQGKIRRVKWEVKYELKSPDCFEKLVITINGQFPGPTIKAQQGDTIIVELKNSFMTENVAVHWHGIRQIGTPWFDGVEGVTQCPILPGEIFTYQFVVDRPGTYMYHSHYGMQRESGLIGMIRVSPPSTEPEPFTYDYDRSLLLTDWYHKGMSEKATGLASIPFKWVGEPQSLMIQGRGRFNCTNNLMTPQRSEAEVYNASHADCSRLVLTVIPRKTYRLRIGSLTSLSALSFQIEGHNLTIVEADGHYVEPFTVRNLFIYSGETYSVLLKADQNPSRNYWITTSIVSRPEKTPPATAVLNYHPNHPRKHPPTPASSNFRPEWNDTRHRLAQSVAIKARKGFLHAPPDNSDKVIVLLNTQNKVNGYMRWSVNNIGTPWFDGVEGVTQCPILPGEIFTYQFIVDRPGTYMYHSHYGMQRESGLIGMIRVSPPSTEPEPFTYDYDRSLLLTDWYHNGMSEKATGLASIPFKWVGEPQSLMIQGRGRFNCTNNLMTPQRSEAEVCNASHADCSRLVLTVIPGKTYRLRIGSLTSLSALSFQIEGHNLTVVEADGHYVEPFTVRNLFIYSGETYSVLFKADQNPSRNYWITTSIVSRPEKTPPATAVLNYHPNHPRKHPPTPASSNFRAAWNDTRHRLAQSVAIKARKGFLHAPPENSDKVIVLLNTQNKVNGYMRWSVNNGVRVPVRMQGSKEIPVKNVTFRDMSVGITYKKKHIFQCAYVQGRVIGTIFPSPCENLDRYDEQEQLVKQSDSQNATDIDYEI</sequence>
<dbReference type="Pfam" id="PF00394">
    <property type="entry name" value="Cu-oxidase"/>
    <property type="match status" value="2"/>
</dbReference>
<evidence type="ECO:0000313" key="7">
    <source>
        <dbReference type="EMBL" id="KAF2531811.1"/>
    </source>
</evidence>
<evidence type="ECO:0008006" key="8">
    <source>
        <dbReference type="Google" id="ProtNLM"/>
    </source>
</evidence>
<organism evidence="7">
    <name type="scientific">Brassica cretica</name>
    <name type="common">Mustard</name>
    <dbReference type="NCBI Taxonomy" id="69181"/>
    <lineage>
        <taxon>Eukaryota</taxon>
        <taxon>Viridiplantae</taxon>
        <taxon>Streptophyta</taxon>
        <taxon>Embryophyta</taxon>
        <taxon>Tracheophyta</taxon>
        <taxon>Spermatophyta</taxon>
        <taxon>Magnoliopsida</taxon>
        <taxon>eudicotyledons</taxon>
        <taxon>Gunneridae</taxon>
        <taxon>Pentapetalae</taxon>
        <taxon>rosids</taxon>
        <taxon>malvids</taxon>
        <taxon>Brassicales</taxon>
        <taxon>Brassicaceae</taxon>
        <taxon>Brassiceae</taxon>
        <taxon>Brassica</taxon>
    </lineage>
</organism>
<dbReference type="EMBL" id="QGKY02002305">
    <property type="protein sequence ID" value="KAF2531811.1"/>
    <property type="molecule type" value="Genomic_DNA"/>
</dbReference>
<dbReference type="NCBIfam" id="TIGR03388">
    <property type="entry name" value="ascorbase"/>
    <property type="match status" value="1"/>
</dbReference>
<keyword evidence="2" id="KW-0479">Metal-binding</keyword>
<feature type="domain" description="Plastocyanin-like" evidence="5">
    <location>
        <begin position="475"/>
        <end position="637"/>
    </location>
</feature>
<dbReference type="Gene3D" id="2.60.40.420">
    <property type="entry name" value="Cupredoxins - blue copper proteins"/>
    <property type="match status" value="4"/>
</dbReference>
<evidence type="ECO:0000259" key="5">
    <source>
        <dbReference type="Pfam" id="PF00394"/>
    </source>
</evidence>
<name>A0A8S9FEZ1_BRACR</name>
<dbReference type="GO" id="GO:0005507">
    <property type="term" value="F:copper ion binding"/>
    <property type="evidence" value="ECO:0007669"/>
    <property type="project" value="InterPro"/>
</dbReference>
<protein>
    <recommendedName>
        <fullName evidence="8">L-ascorbate oxidase</fullName>
    </recommendedName>
</protein>
<dbReference type="FunFam" id="2.60.40.420:FF:000045">
    <property type="entry name" value="Laccase 2"/>
    <property type="match status" value="2"/>
</dbReference>
<feature type="domain" description="Plastocyanin-like" evidence="5">
    <location>
        <begin position="171"/>
        <end position="333"/>
    </location>
</feature>
<dbReference type="PANTHER" id="PTHR11709:SF218">
    <property type="entry name" value="L-ASCORBATE OXIDASE"/>
    <property type="match status" value="1"/>
</dbReference>
<evidence type="ECO:0000256" key="2">
    <source>
        <dbReference type="ARBA" id="ARBA00022723"/>
    </source>
</evidence>
<evidence type="ECO:0000256" key="4">
    <source>
        <dbReference type="SAM" id="SignalP"/>
    </source>
</evidence>
<keyword evidence="3" id="KW-0560">Oxidoreductase</keyword>
<accession>A0A8S9FEZ1</accession>
<feature type="domain" description="Plastocyanin-like" evidence="6">
    <location>
        <begin position="393"/>
        <end position="461"/>
    </location>
</feature>
<feature type="signal peptide" evidence="4">
    <location>
        <begin position="1"/>
        <end position="31"/>
    </location>
</feature>
<proteinExistence type="inferred from homology"/>
<comment type="caution">
    <text evidence="7">The sequence shown here is derived from an EMBL/GenBank/DDBJ whole genome shotgun (WGS) entry which is preliminary data.</text>
</comment>
<dbReference type="InterPro" id="IPR045087">
    <property type="entry name" value="Cu-oxidase_fam"/>
</dbReference>